<dbReference type="InParanoid" id="A0A7E6CW29"/>
<dbReference type="OrthoDB" id="10325173at2759"/>
<evidence type="ECO:0000259" key="4">
    <source>
        <dbReference type="Pfam" id="PF01423"/>
    </source>
</evidence>
<comment type="similarity">
    <text evidence="1">Belongs to the snRNP Sm proteins family.</text>
</comment>
<evidence type="ECO:0000313" key="5">
    <source>
        <dbReference type="Proteomes" id="UP000504628"/>
    </source>
</evidence>
<accession>A0A7E6CW29</accession>
<dbReference type="SUPFAM" id="SSF50182">
    <property type="entry name" value="Sm-like ribonucleoproteins"/>
    <property type="match status" value="1"/>
</dbReference>
<gene>
    <name evidence="6" type="primary">LOC114489072</name>
</gene>
<name>A0A7E6CW29_9CHIR</name>
<dbReference type="AlphaFoldDB" id="A0A7E6CW29"/>
<proteinExistence type="inferred from homology"/>
<dbReference type="Pfam" id="PF01423">
    <property type="entry name" value="LSM"/>
    <property type="match status" value="1"/>
</dbReference>
<dbReference type="PANTHER" id="PTHR10553:SF2">
    <property type="entry name" value="SMALL NUCLEAR RIBONUCLEOPROTEIN G"/>
    <property type="match status" value="1"/>
</dbReference>
<evidence type="ECO:0000256" key="2">
    <source>
        <dbReference type="ARBA" id="ARBA00023274"/>
    </source>
</evidence>
<dbReference type="KEGG" id="pdic:114489072"/>
<reference evidence="6" key="1">
    <citation type="submission" date="2025-08" db="UniProtKB">
        <authorList>
            <consortium name="RefSeq"/>
        </authorList>
    </citation>
    <scope>IDENTIFICATION</scope>
    <source>
        <tissue evidence="6">Muscle</tissue>
    </source>
</reference>
<dbReference type="GO" id="GO:0005685">
    <property type="term" value="C:U1 snRNP"/>
    <property type="evidence" value="ECO:0007669"/>
    <property type="project" value="TreeGrafter"/>
</dbReference>
<dbReference type="GO" id="GO:0005686">
    <property type="term" value="C:U2 snRNP"/>
    <property type="evidence" value="ECO:0007669"/>
    <property type="project" value="TreeGrafter"/>
</dbReference>
<dbReference type="GO" id="GO:0005687">
    <property type="term" value="C:U4 snRNP"/>
    <property type="evidence" value="ECO:0007669"/>
    <property type="project" value="TreeGrafter"/>
</dbReference>
<sequence>NIHKKKKLNGGRHAQGILFRFDPFMKLVMDECVEVTTNGQQNNIGTVVTIPRNIIMSEALGPV</sequence>
<dbReference type="GO" id="GO:0000398">
    <property type="term" value="P:mRNA splicing, via spliceosome"/>
    <property type="evidence" value="ECO:0007669"/>
    <property type="project" value="TreeGrafter"/>
</dbReference>
<dbReference type="Gene3D" id="2.30.30.100">
    <property type="match status" value="1"/>
</dbReference>
<dbReference type="GO" id="GO:0071011">
    <property type="term" value="C:precatalytic spliceosome"/>
    <property type="evidence" value="ECO:0007669"/>
    <property type="project" value="TreeGrafter"/>
</dbReference>
<dbReference type="RefSeq" id="XP_035870991.1">
    <property type="nucleotide sequence ID" value="XM_036015098.1"/>
</dbReference>
<dbReference type="GO" id="GO:0071013">
    <property type="term" value="C:catalytic step 2 spliceosome"/>
    <property type="evidence" value="ECO:0007669"/>
    <property type="project" value="TreeGrafter"/>
</dbReference>
<dbReference type="InterPro" id="IPR001163">
    <property type="entry name" value="Sm_dom_euk/arc"/>
</dbReference>
<evidence type="ECO:0000313" key="6">
    <source>
        <dbReference type="RefSeq" id="XP_035870991.1"/>
    </source>
</evidence>
<protein>
    <recommendedName>
        <fullName evidence="3">Sm protein G</fullName>
    </recommendedName>
</protein>
<dbReference type="InterPro" id="IPR044641">
    <property type="entry name" value="Lsm7/SmG-like"/>
</dbReference>
<dbReference type="GeneID" id="114489072"/>
<dbReference type="GO" id="GO:0097526">
    <property type="term" value="C:spliceosomal tri-snRNP complex"/>
    <property type="evidence" value="ECO:0007669"/>
    <property type="project" value="TreeGrafter"/>
</dbReference>
<keyword evidence="2" id="KW-0687">Ribonucleoprotein</keyword>
<feature type="domain" description="Sm" evidence="4">
    <location>
        <begin position="7"/>
        <end position="48"/>
    </location>
</feature>
<dbReference type="PANTHER" id="PTHR10553">
    <property type="entry name" value="SMALL NUCLEAR RIBONUCLEOPROTEIN"/>
    <property type="match status" value="1"/>
</dbReference>
<organism evidence="5 6">
    <name type="scientific">Phyllostomus discolor</name>
    <name type="common">pale spear-nosed bat</name>
    <dbReference type="NCBI Taxonomy" id="89673"/>
    <lineage>
        <taxon>Eukaryota</taxon>
        <taxon>Metazoa</taxon>
        <taxon>Chordata</taxon>
        <taxon>Craniata</taxon>
        <taxon>Vertebrata</taxon>
        <taxon>Euteleostomi</taxon>
        <taxon>Mammalia</taxon>
        <taxon>Eutheria</taxon>
        <taxon>Laurasiatheria</taxon>
        <taxon>Chiroptera</taxon>
        <taxon>Yangochiroptera</taxon>
        <taxon>Phyllostomidae</taxon>
        <taxon>Phyllostominae</taxon>
        <taxon>Phyllostomus</taxon>
    </lineage>
</organism>
<feature type="non-terminal residue" evidence="6">
    <location>
        <position position="1"/>
    </location>
</feature>
<dbReference type="InterPro" id="IPR010920">
    <property type="entry name" value="LSM_dom_sf"/>
</dbReference>
<evidence type="ECO:0000256" key="1">
    <source>
        <dbReference type="ARBA" id="ARBA00006850"/>
    </source>
</evidence>
<dbReference type="GO" id="GO:0005689">
    <property type="term" value="C:U12-type spliceosomal complex"/>
    <property type="evidence" value="ECO:0007669"/>
    <property type="project" value="TreeGrafter"/>
</dbReference>
<evidence type="ECO:0000256" key="3">
    <source>
        <dbReference type="ARBA" id="ARBA00041356"/>
    </source>
</evidence>
<keyword evidence="5" id="KW-1185">Reference proteome</keyword>
<dbReference type="GO" id="GO:0034719">
    <property type="term" value="C:SMN-Sm protein complex"/>
    <property type="evidence" value="ECO:0007669"/>
    <property type="project" value="TreeGrafter"/>
</dbReference>
<dbReference type="Proteomes" id="UP000504628">
    <property type="component" value="Chromosome 14"/>
</dbReference>
<dbReference type="GO" id="GO:0071004">
    <property type="term" value="C:U2-type prespliceosome"/>
    <property type="evidence" value="ECO:0007669"/>
    <property type="project" value="TreeGrafter"/>
</dbReference>
<dbReference type="GO" id="GO:0003723">
    <property type="term" value="F:RNA binding"/>
    <property type="evidence" value="ECO:0007669"/>
    <property type="project" value="TreeGrafter"/>
</dbReference>
<dbReference type="GO" id="GO:0005682">
    <property type="term" value="C:U5 snRNP"/>
    <property type="evidence" value="ECO:0007669"/>
    <property type="project" value="TreeGrafter"/>
</dbReference>
<dbReference type="GO" id="GO:0043186">
    <property type="term" value="C:P granule"/>
    <property type="evidence" value="ECO:0007669"/>
    <property type="project" value="TreeGrafter"/>
</dbReference>